<proteinExistence type="predicted"/>
<reference evidence="2" key="1">
    <citation type="submission" date="2023-01" db="EMBL/GenBank/DDBJ databases">
        <title>The growth and conidiation of Purpureocillium lavendulum are regulated by nitrogen source and histone H3K14 acetylation.</title>
        <authorList>
            <person name="Tang P."/>
            <person name="Han J."/>
            <person name="Zhang C."/>
            <person name="Tang P."/>
            <person name="Qi F."/>
            <person name="Zhang K."/>
            <person name="Liang L."/>
        </authorList>
    </citation>
    <scope>NUCLEOTIDE SEQUENCE</scope>
    <source>
        <strain evidence="2">YMF1.00683</strain>
    </source>
</reference>
<keyword evidence="1" id="KW-1133">Transmembrane helix</keyword>
<evidence type="ECO:0000313" key="3">
    <source>
        <dbReference type="Proteomes" id="UP001163105"/>
    </source>
</evidence>
<dbReference type="EMBL" id="JAQHRD010000027">
    <property type="protein sequence ID" value="KAJ6436204.1"/>
    <property type="molecule type" value="Genomic_DNA"/>
</dbReference>
<keyword evidence="2" id="KW-0808">Transferase</keyword>
<dbReference type="Proteomes" id="UP001163105">
    <property type="component" value="Unassembled WGS sequence"/>
</dbReference>
<organism evidence="2 3">
    <name type="scientific">Purpureocillium lavendulum</name>
    <dbReference type="NCBI Taxonomy" id="1247861"/>
    <lineage>
        <taxon>Eukaryota</taxon>
        <taxon>Fungi</taxon>
        <taxon>Dikarya</taxon>
        <taxon>Ascomycota</taxon>
        <taxon>Pezizomycotina</taxon>
        <taxon>Sordariomycetes</taxon>
        <taxon>Hypocreomycetidae</taxon>
        <taxon>Hypocreales</taxon>
        <taxon>Ophiocordycipitaceae</taxon>
        <taxon>Purpureocillium</taxon>
    </lineage>
</organism>
<keyword evidence="3" id="KW-1185">Reference proteome</keyword>
<keyword evidence="2" id="KW-0548">Nucleotidyltransferase</keyword>
<sequence length="181" mass="20577">MEVFRASKPLNKNETILFHRLLQAHQTTIFIATLLGGLSLVVLTFDEFHSTDIREYIDYSASLLAGSAITAIFTKIVALALLFLFEGNEKPTVQDLALAWLPFVLVAFEVSQPKRERFTARPCNTVDIPNIATVVGRRHYDYLSHTSVLEIQRSHPDPGFFFNLGLITIQIEFKIVKLWQK</sequence>
<feature type="transmembrane region" description="Helical" evidence="1">
    <location>
        <begin position="63"/>
        <end position="85"/>
    </location>
</feature>
<dbReference type="AlphaFoldDB" id="A0AB34FC03"/>
<keyword evidence="2" id="KW-0695">RNA-directed DNA polymerase</keyword>
<accession>A0AB34FC03</accession>
<name>A0AB34FC03_9HYPO</name>
<protein>
    <submittedName>
        <fullName evidence="2">Reverse transcriptase</fullName>
    </submittedName>
</protein>
<evidence type="ECO:0000313" key="2">
    <source>
        <dbReference type="EMBL" id="KAJ6436204.1"/>
    </source>
</evidence>
<keyword evidence="1" id="KW-0472">Membrane</keyword>
<keyword evidence="1" id="KW-0812">Transmembrane</keyword>
<evidence type="ECO:0000256" key="1">
    <source>
        <dbReference type="SAM" id="Phobius"/>
    </source>
</evidence>
<gene>
    <name evidence="2" type="ORF">O9K51_11266</name>
</gene>
<feature type="transmembrane region" description="Helical" evidence="1">
    <location>
        <begin position="21"/>
        <end position="43"/>
    </location>
</feature>
<dbReference type="GO" id="GO:0003964">
    <property type="term" value="F:RNA-directed DNA polymerase activity"/>
    <property type="evidence" value="ECO:0007669"/>
    <property type="project" value="UniProtKB-KW"/>
</dbReference>
<comment type="caution">
    <text evidence="2">The sequence shown here is derived from an EMBL/GenBank/DDBJ whole genome shotgun (WGS) entry which is preliminary data.</text>
</comment>